<evidence type="ECO:0000313" key="4">
    <source>
        <dbReference type="EMBL" id="KAK1267244.1"/>
    </source>
</evidence>
<evidence type="ECO:0000256" key="1">
    <source>
        <dbReference type="SAM" id="MobiDB-lite"/>
    </source>
</evidence>
<feature type="region of interest" description="Disordered" evidence="1">
    <location>
        <begin position="156"/>
        <end position="182"/>
    </location>
</feature>
<feature type="domain" description="DUF6857" evidence="3">
    <location>
        <begin position="340"/>
        <end position="615"/>
    </location>
</feature>
<feature type="region of interest" description="Disordered" evidence="1">
    <location>
        <begin position="618"/>
        <end position="637"/>
    </location>
</feature>
<feature type="compositionally biased region" description="Basic and acidic residues" evidence="1">
    <location>
        <begin position="246"/>
        <end position="269"/>
    </location>
</feature>
<dbReference type="Pfam" id="PF06075">
    <property type="entry name" value="DUF936"/>
    <property type="match status" value="1"/>
</dbReference>
<feature type="domain" description="DUF936" evidence="2">
    <location>
        <begin position="4"/>
        <end position="122"/>
    </location>
</feature>
<accession>A0AAV9ASV1</accession>
<dbReference type="PANTHER" id="PTHR31928:SF13">
    <property type="entry name" value="OS07G0588300 PROTEIN"/>
    <property type="match status" value="1"/>
</dbReference>
<keyword evidence="5" id="KW-1185">Reference proteome</keyword>
<organism evidence="4 5">
    <name type="scientific">Acorus gramineus</name>
    <name type="common">Dwarf sweet flag</name>
    <dbReference type="NCBI Taxonomy" id="55184"/>
    <lineage>
        <taxon>Eukaryota</taxon>
        <taxon>Viridiplantae</taxon>
        <taxon>Streptophyta</taxon>
        <taxon>Embryophyta</taxon>
        <taxon>Tracheophyta</taxon>
        <taxon>Spermatophyta</taxon>
        <taxon>Magnoliopsida</taxon>
        <taxon>Liliopsida</taxon>
        <taxon>Acoraceae</taxon>
        <taxon>Acorus</taxon>
    </lineage>
</organism>
<dbReference type="Proteomes" id="UP001179952">
    <property type="component" value="Unassembled WGS sequence"/>
</dbReference>
<dbReference type="InterPro" id="IPR010341">
    <property type="entry name" value="DUF936_pln"/>
</dbReference>
<proteinExistence type="predicted"/>
<dbReference type="AlphaFoldDB" id="A0AAV9ASV1"/>
<reference evidence="4" key="1">
    <citation type="journal article" date="2023" name="Nat. Commun.">
        <title>Diploid and tetraploid genomes of Acorus and the evolution of monocots.</title>
        <authorList>
            <person name="Ma L."/>
            <person name="Liu K.W."/>
            <person name="Li Z."/>
            <person name="Hsiao Y.Y."/>
            <person name="Qi Y."/>
            <person name="Fu T."/>
            <person name="Tang G.D."/>
            <person name="Zhang D."/>
            <person name="Sun W.H."/>
            <person name="Liu D.K."/>
            <person name="Li Y."/>
            <person name="Chen G.Z."/>
            <person name="Liu X.D."/>
            <person name="Liao X.Y."/>
            <person name="Jiang Y.T."/>
            <person name="Yu X."/>
            <person name="Hao Y."/>
            <person name="Huang J."/>
            <person name="Zhao X.W."/>
            <person name="Ke S."/>
            <person name="Chen Y.Y."/>
            <person name="Wu W.L."/>
            <person name="Hsu J.L."/>
            <person name="Lin Y.F."/>
            <person name="Huang M.D."/>
            <person name="Li C.Y."/>
            <person name="Huang L."/>
            <person name="Wang Z.W."/>
            <person name="Zhao X."/>
            <person name="Zhong W.Y."/>
            <person name="Peng D.H."/>
            <person name="Ahmad S."/>
            <person name="Lan S."/>
            <person name="Zhang J.S."/>
            <person name="Tsai W.C."/>
            <person name="Van de Peer Y."/>
            <person name="Liu Z.J."/>
        </authorList>
    </citation>
    <scope>NUCLEOTIDE SEQUENCE</scope>
    <source>
        <strain evidence="4">SCP</strain>
    </source>
</reference>
<dbReference type="InterPro" id="IPR049172">
    <property type="entry name" value="DUF6857_pln"/>
</dbReference>
<feature type="compositionally biased region" description="Basic and acidic residues" evidence="1">
    <location>
        <begin position="156"/>
        <end position="166"/>
    </location>
</feature>
<reference evidence="4" key="2">
    <citation type="submission" date="2023-06" db="EMBL/GenBank/DDBJ databases">
        <authorList>
            <person name="Ma L."/>
            <person name="Liu K.-W."/>
            <person name="Li Z."/>
            <person name="Hsiao Y.-Y."/>
            <person name="Qi Y."/>
            <person name="Fu T."/>
            <person name="Tang G."/>
            <person name="Zhang D."/>
            <person name="Sun W.-H."/>
            <person name="Liu D.-K."/>
            <person name="Li Y."/>
            <person name="Chen G.-Z."/>
            <person name="Liu X.-D."/>
            <person name="Liao X.-Y."/>
            <person name="Jiang Y.-T."/>
            <person name="Yu X."/>
            <person name="Hao Y."/>
            <person name="Huang J."/>
            <person name="Zhao X.-W."/>
            <person name="Ke S."/>
            <person name="Chen Y.-Y."/>
            <person name="Wu W.-L."/>
            <person name="Hsu J.-L."/>
            <person name="Lin Y.-F."/>
            <person name="Huang M.-D."/>
            <person name="Li C.-Y."/>
            <person name="Huang L."/>
            <person name="Wang Z.-W."/>
            <person name="Zhao X."/>
            <person name="Zhong W.-Y."/>
            <person name="Peng D.-H."/>
            <person name="Ahmad S."/>
            <person name="Lan S."/>
            <person name="Zhang J.-S."/>
            <person name="Tsai W.-C."/>
            <person name="Van De Peer Y."/>
            <person name="Liu Z.-J."/>
        </authorList>
    </citation>
    <scope>NUCLEOTIDE SEQUENCE</scope>
    <source>
        <strain evidence="4">SCP</strain>
        <tissue evidence="4">Leaves</tissue>
    </source>
</reference>
<gene>
    <name evidence="4" type="ORF">QJS04_geneDACA015547</name>
</gene>
<dbReference type="EMBL" id="JAUJYN010000007">
    <property type="protein sequence ID" value="KAK1267244.1"/>
    <property type="molecule type" value="Genomic_DNA"/>
</dbReference>
<feature type="region of interest" description="Disordered" evidence="1">
    <location>
        <begin position="246"/>
        <end position="290"/>
    </location>
</feature>
<name>A0AAV9ASV1_ACOGR</name>
<dbReference type="InterPro" id="IPR048297">
    <property type="entry name" value="DUF936_dom_pln"/>
</dbReference>
<sequence>MAALVPGVLLKLLQHMDTDFKVAGEHRSSLLQVIGIVPALAGGRDHLSPKHGFYLKVSDSSHATYVSLPDGQDELVMNDKIQLGQFIHVDRLESSSPVPILIGVRPVPGRHPCLGTPEDLVATRPLNFLNSDSPKDKLKSVRLNGAKVGEAIKKKNSMEKKREVGVRLKSMNSRSTPSSPPSCYSLPASFENFSSSVGKQQKVTSSASNRLGLMEKMGSVFKSGKKADSLGGIELGQKALRRSWEGSVERKGRENSVSRGAKLDAKSDIRSSLVPPRKPPTTKKLSPKEESKIGAPLKKIITNGALDDSDKTNRLRIPAIKKSSNVVNNGIPNNLVKVSLNNNRCTNGSSLWASLPPSLTKLGKEVFKYRDTAQMAAIEAMQEASAAESLIRCLSFYADLSSSAKDDNPNSTVEQFLNFHTHLTRAGLIADSLPRTSPPSEPSQDVQSLSSERRKHASSWVQAALSADLSPFSVYHRKHRPSPAFIRVLDELTKPAKAGQARARNPPTGSKAAPCVHPHEWVRGSGLEEASELAQAVRAESRDWFLGYVERFLDSDTDESMLTQLKRVDCWLDEIGGAAKTDSGDGCGAVAETVERVKKKIYEYMLTHAESAAVALGGGGCEQSSPSVQPAGVRVSR</sequence>
<dbReference type="PANTHER" id="PTHR31928">
    <property type="entry name" value="EXPRESSED PROTEIN"/>
    <property type="match status" value="1"/>
</dbReference>
<dbReference type="Pfam" id="PF21647">
    <property type="entry name" value="DUF6857"/>
    <property type="match status" value="1"/>
</dbReference>
<comment type="caution">
    <text evidence="4">The sequence shown here is derived from an EMBL/GenBank/DDBJ whole genome shotgun (WGS) entry which is preliminary data.</text>
</comment>
<evidence type="ECO:0000259" key="2">
    <source>
        <dbReference type="Pfam" id="PF06075"/>
    </source>
</evidence>
<feature type="region of interest" description="Disordered" evidence="1">
    <location>
        <begin position="431"/>
        <end position="453"/>
    </location>
</feature>
<evidence type="ECO:0000313" key="5">
    <source>
        <dbReference type="Proteomes" id="UP001179952"/>
    </source>
</evidence>
<evidence type="ECO:0000259" key="3">
    <source>
        <dbReference type="Pfam" id="PF21647"/>
    </source>
</evidence>
<protein>
    <submittedName>
        <fullName evidence="4">Uncharacterized protein</fullName>
    </submittedName>
</protein>